<dbReference type="SUPFAM" id="SSF50475">
    <property type="entry name" value="FMN-binding split barrel"/>
    <property type="match status" value="1"/>
</dbReference>
<dbReference type="RefSeq" id="XP_037162627.1">
    <property type="nucleotide sequence ID" value="XM_037310394.1"/>
</dbReference>
<reference evidence="1 2" key="1">
    <citation type="journal article" date="2020" name="Genomics">
        <title>Complete, high-quality genomes from long-read metagenomic sequencing of two wolf lichen thalli reveals enigmatic genome architecture.</title>
        <authorList>
            <person name="McKenzie S.K."/>
            <person name="Walston R.F."/>
            <person name="Allen J.L."/>
        </authorList>
    </citation>
    <scope>NUCLEOTIDE SEQUENCE [LARGE SCALE GENOMIC DNA]</scope>
    <source>
        <strain evidence="1">WasteWater2</strain>
    </source>
</reference>
<evidence type="ECO:0000313" key="1">
    <source>
        <dbReference type="EMBL" id="KAF6233205.1"/>
    </source>
</evidence>
<dbReference type="GeneID" id="59290150"/>
<protein>
    <submittedName>
        <fullName evidence="1">Uncharacterized protein</fullName>
    </submittedName>
</protein>
<accession>A0A8H6FRC4</accession>
<dbReference type="Gene3D" id="2.30.110.10">
    <property type="entry name" value="Electron Transport, Fmn-binding Protein, Chain A"/>
    <property type="match status" value="1"/>
</dbReference>
<name>A0A8H6FRC4_9LECA</name>
<dbReference type="InterPro" id="IPR012349">
    <property type="entry name" value="Split_barrel_FMN-bd"/>
</dbReference>
<dbReference type="Proteomes" id="UP000578531">
    <property type="component" value="Unassembled WGS sequence"/>
</dbReference>
<gene>
    <name evidence="1" type="ORF">HO173_008494</name>
</gene>
<evidence type="ECO:0000313" key="2">
    <source>
        <dbReference type="Proteomes" id="UP000578531"/>
    </source>
</evidence>
<comment type="caution">
    <text evidence="1">The sequence shown here is derived from an EMBL/GenBank/DDBJ whole genome shotgun (WGS) entry which is preliminary data.</text>
</comment>
<sequence length="124" mass="14196">MSPFKTAAGYRYFKDKFALAQLTPTASEVVEPSRIMECPLQMEAELVAVNEMNRDEEGKEGFLLGLEVEVLRIQAEEHIMQIGVPNKVDTDRWRPLMTAFQHLYGLSARLLPSRLAEIDEEKDR</sequence>
<proteinExistence type="predicted"/>
<keyword evidence="2" id="KW-1185">Reference proteome</keyword>
<organism evidence="1 2">
    <name type="scientific">Letharia columbiana</name>
    <dbReference type="NCBI Taxonomy" id="112416"/>
    <lineage>
        <taxon>Eukaryota</taxon>
        <taxon>Fungi</taxon>
        <taxon>Dikarya</taxon>
        <taxon>Ascomycota</taxon>
        <taxon>Pezizomycotina</taxon>
        <taxon>Lecanoromycetes</taxon>
        <taxon>OSLEUM clade</taxon>
        <taxon>Lecanoromycetidae</taxon>
        <taxon>Lecanorales</taxon>
        <taxon>Lecanorineae</taxon>
        <taxon>Parmeliaceae</taxon>
        <taxon>Letharia</taxon>
    </lineage>
</organism>
<dbReference type="EMBL" id="JACCJC010000040">
    <property type="protein sequence ID" value="KAF6233205.1"/>
    <property type="molecule type" value="Genomic_DNA"/>
</dbReference>
<dbReference type="AlphaFoldDB" id="A0A8H6FRC4"/>
<dbReference type="OrthoDB" id="10250990at2759"/>